<evidence type="ECO:0008006" key="3">
    <source>
        <dbReference type="Google" id="ProtNLM"/>
    </source>
</evidence>
<keyword evidence="2" id="KW-1185">Reference proteome</keyword>
<protein>
    <recommendedName>
        <fullName evidence="3">HEPN domain-containing protein</fullName>
    </recommendedName>
</protein>
<comment type="caution">
    <text evidence="1">The sequence shown here is derived from an EMBL/GenBank/DDBJ whole genome shotgun (WGS) entry which is preliminary data.</text>
</comment>
<organism evidence="1 2">
    <name type="scientific">Demequina lutea</name>
    <dbReference type="NCBI Taxonomy" id="431489"/>
    <lineage>
        <taxon>Bacteria</taxon>
        <taxon>Bacillati</taxon>
        <taxon>Actinomycetota</taxon>
        <taxon>Actinomycetes</taxon>
        <taxon>Micrococcales</taxon>
        <taxon>Demequinaceae</taxon>
        <taxon>Demequina</taxon>
    </lineage>
</organism>
<name>A0A7Y9ZCA0_9MICO</name>
<gene>
    <name evidence="1" type="ORF">BKA03_002848</name>
</gene>
<accession>A0A7Y9ZCA0</accession>
<proteinExistence type="predicted"/>
<dbReference type="RefSeq" id="WP_062075183.1">
    <property type="nucleotide sequence ID" value="NZ_BBRC01000006.1"/>
</dbReference>
<dbReference type="Proteomes" id="UP000547973">
    <property type="component" value="Unassembled WGS sequence"/>
</dbReference>
<reference evidence="1 2" key="1">
    <citation type="submission" date="2020-07" db="EMBL/GenBank/DDBJ databases">
        <title>Sequencing the genomes of 1000 actinobacteria strains.</title>
        <authorList>
            <person name="Klenk H.-P."/>
        </authorList>
    </citation>
    <scope>NUCLEOTIDE SEQUENCE [LARGE SCALE GENOMIC DNA]</scope>
    <source>
        <strain evidence="1 2">DSM 19970</strain>
    </source>
</reference>
<dbReference type="AlphaFoldDB" id="A0A7Y9ZCA0"/>
<evidence type="ECO:0000313" key="2">
    <source>
        <dbReference type="Proteomes" id="UP000547973"/>
    </source>
</evidence>
<dbReference type="OrthoDB" id="3728235at2"/>
<dbReference type="EMBL" id="JACBZO010000001">
    <property type="protein sequence ID" value="NYI42729.1"/>
    <property type="molecule type" value="Genomic_DNA"/>
</dbReference>
<evidence type="ECO:0000313" key="1">
    <source>
        <dbReference type="EMBL" id="NYI42729.1"/>
    </source>
</evidence>
<sequence length="153" mass="16404">MNAWGQGRTTVDQMLASGQLERVPPNREAADALLDRASTHLLSAATLAASDVELAYDALHAANRKALTAVLVVQGLRPTRDAGHTGVFEAVRAQLHPPLGQTLAPYTRIRRARNAGDYLDELPATADDVKADLPLCRAIVDMAVKVVGQMPPY</sequence>